<feature type="region of interest" description="Disordered" evidence="1">
    <location>
        <begin position="417"/>
        <end position="438"/>
    </location>
</feature>
<feature type="compositionally biased region" description="Pro residues" evidence="1">
    <location>
        <begin position="284"/>
        <end position="296"/>
    </location>
</feature>
<dbReference type="Proteomes" id="UP000268823">
    <property type="component" value="Unassembled WGS sequence"/>
</dbReference>
<dbReference type="InterPro" id="IPR011990">
    <property type="entry name" value="TPR-like_helical_dom_sf"/>
</dbReference>
<sequence>MDSVTKPVHAKNSSMPSLLNAASLRSSTTPKQSSSWQQPKLSSAHIDLWEHAALLYHHFEWPSAIETFQHLALTIPTSAQKARTLCCLNAGIIQARLGDYVLAAQTFESAARTDGDFILTPFLLGIVEWELGNLIKAEACLEISLLALRRHGRDGEVEFSRYGLGFKLRDEVVEEVLRRLRGVNPLSSEEAAQSTMVGFVGFSADYIFEAAAREDEVGELVSRRGEEQVVPTGKPSISRQPDYLTESSPKPAVKNPRETLKELKSFLRGHKPLSSPHPTTTRALPPPDPPRPPQPPITAEATYHSTWRRRPPTPYVPRDARGEYHSVRELARFIRKYQNQTSPMSPRDPRGEAESTGELARFIRCAGRGGGSHAAGALRMPFLEGGWEIGGIGGGEVESLLDLYLLREDGWDGLGEGEGWGGEGDCGGGGGERNARRYSDPIPAHITTMTATGSTRIGISTDPNTPTSSHFPSSSEDEGDRTSDETITLLLPNVYKGTPPKPNNSRPSLQLLDRSSPHHGEEGDNPLANFHTAGSETSSLFRHSMLTIERAEVARGEALRRLEGRARAGGKSLRRGVGWGRRAGSGGRREREESEERMRREADKEIMGRSSGQTPTLATTADPTAAVGVVSPVPDLSNGRLDGNGISGIKTVTTTTVATSGKANFLLPSQSKPLPPGPPRGGAGRFEVFLGDEYQRGDLGHQYGGGGGGGGHRRIGEVSRREDENREGGENAVRVPSSKIFEYMSRG</sequence>
<feature type="compositionally biased region" description="Basic and acidic residues" evidence="1">
    <location>
        <begin position="714"/>
        <end position="729"/>
    </location>
</feature>
<gene>
    <name evidence="2" type="ORF">D0861_07145</name>
</gene>
<evidence type="ECO:0000313" key="2">
    <source>
        <dbReference type="EMBL" id="RMY84055.1"/>
    </source>
</evidence>
<organism evidence="2 3">
    <name type="scientific">Hortaea werneckii</name>
    <name type="common">Black yeast</name>
    <name type="synonym">Cladosporium werneckii</name>
    <dbReference type="NCBI Taxonomy" id="91943"/>
    <lineage>
        <taxon>Eukaryota</taxon>
        <taxon>Fungi</taxon>
        <taxon>Dikarya</taxon>
        <taxon>Ascomycota</taxon>
        <taxon>Pezizomycotina</taxon>
        <taxon>Dothideomycetes</taxon>
        <taxon>Dothideomycetidae</taxon>
        <taxon>Mycosphaerellales</taxon>
        <taxon>Teratosphaeriaceae</taxon>
        <taxon>Hortaea</taxon>
    </lineage>
</organism>
<protein>
    <submittedName>
        <fullName evidence="2">Uncharacterized protein</fullName>
    </submittedName>
</protein>
<dbReference type="OrthoDB" id="3642326at2759"/>
<feature type="compositionally biased region" description="Gly residues" evidence="1">
    <location>
        <begin position="577"/>
        <end position="586"/>
    </location>
</feature>
<feature type="compositionally biased region" description="Polar residues" evidence="1">
    <location>
        <begin position="450"/>
        <end position="474"/>
    </location>
</feature>
<comment type="caution">
    <text evidence="2">The sequence shown here is derived from an EMBL/GenBank/DDBJ whole genome shotgun (WGS) entry which is preliminary data.</text>
</comment>
<reference evidence="2 3" key="1">
    <citation type="journal article" date="2018" name="BMC Genomics">
        <title>Genomic evidence for intraspecific hybridization in a clonal and extremely halotolerant yeast.</title>
        <authorList>
            <person name="Gostincar C."/>
            <person name="Stajich J.E."/>
            <person name="Zupancic J."/>
            <person name="Zalar P."/>
            <person name="Gunde-Cimerman N."/>
        </authorList>
    </citation>
    <scope>NUCLEOTIDE SEQUENCE [LARGE SCALE GENOMIC DNA]</scope>
    <source>
        <strain evidence="2 3">EXF-2788</strain>
    </source>
</reference>
<dbReference type="AlphaFoldDB" id="A0A3M7F5C0"/>
<feature type="region of interest" description="Disordered" evidence="1">
    <location>
        <begin position="450"/>
        <end position="532"/>
    </location>
</feature>
<proteinExistence type="predicted"/>
<feature type="compositionally biased region" description="Gly residues" evidence="1">
    <location>
        <begin position="417"/>
        <end position="432"/>
    </location>
</feature>
<dbReference type="EMBL" id="QWIR01000164">
    <property type="protein sequence ID" value="RMY84055.1"/>
    <property type="molecule type" value="Genomic_DNA"/>
</dbReference>
<feature type="compositionally biased region" description="Basic and acidic residues" evidence="1">
    <location>
        <begin position="587"/>
        <end position="607"/>
    </location>
</feature>
<accession>A0A3M7F5C0</accession>
<name>A0A3M7F5C0_HORWE</name>
<feature type="region of interest" description="Disordered" evidence="1">
    <location>
        <begin position="567"/>
        <end position="619"/>
    </location>
</feature>
<feature type="region of interest" description="Disordered" evidence="1">
    <location>
        <begin position="222"/>
        <end position="319"/>
    </location>
</feature>
<evidence type="ECO:0000256" key="1">
    <source>
        <dbReference type="SAM" id="MobiDB-lite"/>
    </source>
</evidence>
<feature type="region of interest" description="Disordered" evidence="1">
    <location>
        <begin position="697"/>
        <end position="734"/>
    </location>
</feature>
<evidence type="ECO:0000313" key="3">
    <source>
        <dbReference type="Proteomes" id="UP000268823"/>
    </source>
</evidence>
<feature type="compositionally biased region" description="Basic and acidic residues" evidence="1">
    <location>
        <begin position="255"/>
        <end position="265"/>
    </location>
</feature>
<dbReference type="SUPFAM" id="SSF48452">
    <property type="entry name" value="TPR-like"/>
    <property type="match status" value="1"/>
</dbReference>
<dbReference type="Gene3D" id="1.25.40.10">
    <property type="entry name" value="Tetratricopeptide repeat domain"/>
    <property type="match status" value="1"/>
</dbReference>
<dbReference type="VEuPathDB" id="FungiDB:BTJ68_05335"/>